<dbReference type="AlphaFoldDB" id="S7ZSS3"/>
<protein>
    <submittedName>
        <fullName evidence="2">Uncharacterized protein</fullName>
    </submittedName>
</protein>
<gene>
    <name evidence="2" type="ORF">PDE_08431</name>
</gene>
<dbReference type="STRING" id="933388.S7ZSS3"/>
<dbReference type="eggNOG" id="ENOG502RMJ5">
    <property type="taxonomic scope" value="Eukaryota"/>
</dbReference>
<evidence type="ECO:0000313" key="2">
    <source>
        <dbReference type="EMBL" id="EPS33469.1"/>
    </source>
</evidence>
<dbReference type="PhylomeDB" id="S7ZSS3"/>
<evidence type="ECO:0000313" key="3">
    <source>
        <dbReference type="Proteomes" id="UP000019376"/>
    </source>
</evidence>
<dbReference type="HOGENOM" id="CLU_667483_0_0_1"/>
<feature type="region of interest" description="Disordered" evidence="1">
    <location>
        <begin position="1"/>
        <end position="45"/>
    </location>
</feature>
<keyword evidence="3" id="KW-1185">Reference proteome</keyword>
<sequence>MLPAKAILQPDCESQEEASAPGTPPVRGDGFLRTTDDPRKRSVTWSSNFEKNLQKSCEEVQRPQLAPPAPSSPSFAEGAISNPSKPSGETKFFWDMTYHAFECAKAGCEVRCSMWDSQSVICPFCGPYSYVKYCGKEHMREDARAHWLICGQLTMQEPCVENSIPPDVLIGPPAIPCKHGWDRPERHRQALWFSTAQDAGDYFIFADQGDCTGSQTESIIRDGSCSHHVVQVVHFDDPEMKDRFRRILAVCLLESLEVQPLVEYLFRMLRDRLQSLQQWSSEMDMKVRQQMALELAIELEPRDIGLRHACEAEWRGLPFRHCRDPICVSERAYLLGSPCWTRRFECLVSDEEANYWILRANRTTHPTVKGVYARTRGEGFDHVLAEEQRLFRRGEAWDGLGKGSWEWVGGRC</sequence>
<reference evidence="2 3" key="1">
    <citation type="journal article" date="2013" name="PLoS ONE">
        <title>Genomic and secretomic analyses reveal unique features of the lignocellulolytic enzyme system of Penicillium decumbens.</title>
        <authorList>
            <person name="Liu G."/>
            <person name="Zhang L."/>
            <person name="Wei X."/>
            <person name="Zou G."/>
            <person name="Qin Y."/>
            <person name="Ma L."/>
            <person name="Li J."/>
            <person name="Zheng H."/>
            <person name="Wang S."/>
            <person name="Wang C."/>
            <person name="Xun L."/>
            <person name="Zhao G.-P."/>
            <person name="Zhou Z."/>
            <person name="Qu Y."/>
        </authorList>
    </citation>
    <scope>NUCLEOTIDE SEQUENCE [LARGE SCALE GENOMIC DNA]</scope>
    <source>
        <strain evidence="3">114-2 / CGMCC 5302</strain>
    </source>
</reference>
<accession>S7ZSS3</accession>
<feature type="region of interest" description="Disordered" evidence="1">
    <location>
        <begin position="60"/>
        <end position="83"/>
    </location>
</feature>
<name>S7ZSS3_PENO1</name>
<dbReference type="Proteomes" id="UP000019376">
    <property type="component" value="Unassembled WGS sequence"/>
</dbReference>
<organism evidence="2 3">
    <name type="scientific">Penicillium oxalicum (strain 114-2 / CGMCC 5302)</name>
    <name type="common">Penicillium decumbens</name>
    <dbReference type="NCBI Taxonomy" id="933388"/>
    <lineage>
        <taxon>Eukaryota</taxon>
        <taxon>Fungi</taxon>
        <taxon>Dikarya</taxon>
        <taxon>Ascomycota</taxon>
        <taxon>Pezizomycotina</taxon>
        <taxon>Eurotiomycetes</taxon>
        <taxon>Eurotiomycetidae</taxon>
        <taxon>Eurotiales</taxon>
        <taxon>Aspergillaceae</taxon>
        <taxon>Penicillium</taxon>
    </lineage>
</organism>
<dbReference type="OrthoDB" id="4757558at2759"/>
<evidence type="ECO:0000256" key="1">
    <source>
        <dbReference type="SAM" id="MobiDB-lite"/>
    </source>
</evidence>
<proteinExistence type="predicted"/>
<dbReference type="EMBL" id="KB644415">
    <property type="protein sequence ID" value="EPS33469.1"/>
    <property type="molecule type" value="Genomic_DNA"/>
</dbReference>